<evidence type="ECO:0000313" key="2">
    <source>
        <dbReference type="EMBL" id="KAF7232351.1"/>
    </source>
</evidence>
<evidence type="ECO:0000256" key="1">
    <source>
        <dbReference type="SAM" id="MobiDB-lite"/>
    </source>
</evidence>
<feature type="compositionally biased region" description="Polar residues" evidence="1">
    <location>
        <begin position="1"/>
        <end position="18"/>
    </location>
</feature>
<sequence length="112" mass="12922">MRRHVNQTIRTGPSSTGPQAKHLTSRCRFRLVSDTPLPTDYQEPLLTTEHIRHMHSSFVRGHLLATTHLQAAQRHQKTYFDRRVYGTQLYPRDSICNEAVPPPRVLPKCHGD</sequence>
<reference evidence="2" key="1">
    <citation type="submission" date="2019-07" db="EMBL/GenBank/DDBJ databases">
        <title>Annotation for the trematode Paragonimus miyazaki's.</title>
        <authorList>
            <person name="Choi Y.-J."/>
        </authorList>
    </citation>
    <scope>NUCLEOTIDE SEQUENCE</scope>
    <source>
        <strain evidence="2">Japan</strain>
    </source>
</reference>
<gene>
    <name evidence="2" type="ORF">EG68_08005</name>
</gene>
<organism evidence="2 3">
    <name type="scientific">Paragonimus skrjabini miyazakii</name>
    <dbReference type="NCBI Taxonomy" id="59628"/>
    <lineage>
        <taxon>Eukaryota</taxon>
        <taxon>Metazoa</taxon>
        <taxon>Spiralia</taxon>
        <taxon>Lophotrochozoa</taxon>
        <taxon>Platyhelminthes</taxon>
        <taxon>Trematoda</taxon>
        <taxon>Digenea</taxon>
        <taxon>Plagiorchiida</taxon>
        <taxon>Troglotremata</taxon>
        <taxon>Troglotrematidae</taxon>
        <taxon>Paragonimus</taxon>
    </lineage>
</organism>
<name>A0A8S9Y8X6_9TREM</name>
<comment type="caution">
    <text evidence="2">The sequence shown here is derived from an EMBL/GenBank/DDBJ whole genome shotgun (WGS) entry which is preliminary data.</text>
</comment>
<accession>A0A8S9Y8X6</accession>
<feature type="region of interest" description="Disordered" evidence="1">
    <location>
        <begin position="1"/>
        <end position="23"/>
    </location>
</feature>
<protein>
    <submittedName>
        <fullName evidence="2">Uncharacterized protein</fullName>
    </submittedName>
</protein>
<dbReference type="Proteomes" id="UP000822476">
    <property type="component" value="Unassembled WGS sequence"/>
</dbReference>
<evidence type="ECO:0000313" key="3">
    <source>
        <dbReference type="Proteomes" id="UP000822476"/>
    </source>
</evidence>
<proteinExistence type="predicted"/>
<dbReference type="AlphaFoldDB" id="A0A8S9Y8X6"/>
<dbReference type="EMBL" id="JTDE01021875">
    <property type="protein sequence ID" value="KAF7232351.1"/>
    <property type="molecule type" value="Genomic_DNA"/>
</dbReference>
<dbReference type="OrthoDB" id="6153409at2759"/>
<keyword evidence="3" id="KW-1185">Reference proteome</keyword>